<name>A0A6L6XDV3_9FIRM</name>
<evidence type="ECO:0008006" key="4">
    <source>
        <dbReference type="Google" id="ProtNLM"/>
    </source>
</evidence>
<comment type="caution">
    <text evidence="2">The sequence shown here is derived from an EMBL/GenBank/DDBJ whole genome shotgun (WGS) entry which is preliminary data.</text>
</comment>
<dbReference type="EMBL" id="WGGT01000004">
    <property type="protein sequence ID" value="MVQ45033.1"/>
    <property type="molecule type" value="Genomic_DNA"/>
</dbReference>
<evidence type="ECO:0000313" key="3">
    <source>
        <dbReference type="Proteomes" id="UP000479531"/>
    </source>
</evidence>
<accession>A0A6L6XDV3</accession>
<gene>
    <name evidence="2" type="ORF">GCK47_04785</name>
</gene>
<dbReference type="Proteomes" id="UP000479531">
    <property type="component" value="Unassembled WGS sequence"/>
</dbReference>
<reference evidence="2 3" key="1">
    <citation type="submission" date="2019-10" db="EMBL/GenBank/DDBJ databases">
        <title>Roseburia spp. ameliorate alcoholic fatty liver via restoration of gut barrier function.</title>
        <authorList>
            <person name="Seo B."/>
            <person name="Ko G."/>
        </authorList>
    </citation>
    <scope>NUCLEOTIDE SEQUENCE [LARGE SCALE GENOMIC DNA]</scope>
    <source>
        <strain evidence="2 3">SNUG30017</strain>
    </source>
</reference>
<sequence length="140" mass="16810">MGGKGLTETEQKKEYLKEYEKAVRQMKRSEEKITEMRLSKIMPSAGNDGMPHAHNNTDLSGYAALLDEEERRYMKARYHRIKLCREITDKIERMDNEDEKDVLMYRYIRLMKWEDICVKINKSWKQTHRIHARALNNFIV</sequence>
<keyword evidence="1" id="KW-0175">Coiled coil</keyword>
<evidence type="ECO:0000256" key="1">
    <source>
        <dbReference type="SAM" id="Coils"/>
    </source>
</evidence>
<protein>
    <recommendedName>
        <fullName evidence="4">DUF1492 domain-containing protein</fullName>
    </recommendedName>
</protein>
<proteinExistence type="predicted"/>
<dbReference type="AlphaFoldDB" id="A0A6L6XDV3"/>
<feature type="coiled-coil region" evidence="1">
    <location>
        <begin position="12"/>
        <end position="39"/>
    </location>
</feature>
<organism evidence="2 3">
    <name type="scientific">Roseburia intestinalis</name>
    <dbReference type="NCBI Taxonomy" id="166486"/>
    <lineage>
        <taxon>Bacteria</taxon>
        <taxon>Bacillati</taxon>
        <taxon>Bacillota</taxon>
        <taxon>Clostridia</taxon>
        <taxon>Lachnospirales</taxon>
        <taxon>Lachnospiraceae</taxon>
        <taxon>Roseburia</taxon>
    </lineage>
</organism>
<evidence type="ECO:0000313" key="2">
    <source>
        <dbReference type="EMBL" id="MVQ45033.1"/>
    </source>
</evidence>